<evidence type="ECO:0000313" key="16">
    <source>
        <dbReference type="Ensembl" id="ENSAPEP00000006073.1"/>
    </source>
</evidence>
<keyword evidence="17" id="KW-1185">Reference proteome</keyword>
<dbReference type="AlphaFoldDB" id="A0A3P8RZH9"/>
<evidence type="ECO:0000256" key="2">
    <source>
        <dbReference type="ARBA" id="ARBA00022448"/>
    </source>
</evidence>
<dbReference type="SUPFAM" id="SSF103473">
    <property type="entry name" value="MFS general substrate transporter"/>
    <property type="match status" value="1"/>
</dbReference>
<evidence type="ECO:0000256" key="1">
    <source>
        <dbReference type="ARBA" id="ARBA00004141"/>
    </source>
</evidence>
<feature type="transmembrane region" description="Helical" evidence="15">
    <location>
        <begin position="272"/>
        <end position="292"/>
    </location>
</feature>
<sequence>MGTPSDPLLASPGGRLSTAQEGIWRSSLPKTASFPTSTTRHLSHRANNFQRQPKRRKLIRPSPPPPPNTPCPLDQLDLSELPPRRTFQELLFNGCILFGIEFSYAMETAYVTPVLLQMGLPDQFYSLVWFISPILGFLVQPLIGAWSDRCTSRFGRRRPFIFALAIGALVGLTLVLNGRDIGGALADTAANHKWGIVLTVCGVVLMDFSADSADNPSHAYMMDVCSPEDQDRGLNIHALLAGGSYSGFGYIVGGINWDQTQFGRSMGGQLRVIYVFTSITLVISTAMTLMSIPERPLPKSQPNKNASKNHLKSPSLPLPPSPPVPPGAALGLDEEDEEGLYSYNFSNPISPLSPLTPKYGSFISRDSSLTGINDFASSLGTSYIDSVLIDCYTGQQTPQALAPSSSTVPLPPGDSPPPEESTQGPGSTGAPPGAGSHRGSTAGILKRPQSLALMEEPMATQIVGLENGRRRTVTFSQQVANILLNGVRYESDLSENVETGESQMSMKLLCIAIYRMPPSLRSLCTNHFLGWLSFEGMLLFYTDFMGEVVFEGDPKAPHDSEAYQRYNAGVSMGCWGMCIYAFSAAFYSAILEKLEERFSLRTLYFFAYLAFGLGTGLATLSTNLYVVLSLCVTYGVLFSSLCTLPYSLLCEYYQSPQFCGSSEEGTRRGMGVDISLLSCQYFLAQILVSVAMGPLTSLVGGAQGVMYFASLMSFVGCLYSSLCVVYQLPPPEGEPPESETQPLLVHI</sequence>
<evidence type="ECO:0000256" key="5">
    <source>
        <dbReference type="ARBA" id="ARBA00022847"/>
    </source>
</evidence>
<evidence type="ECO:0000256" key="15">
    <source>
        <dbReference type="SAM" id="Phobius"/>
    </source>
</evidence>
<dbReference type="Gene3D" id="1.20.1250.20">
    <property type="entry name" value="MFS general substrate transporter like domains"/>
    <property type="match status" value="2"/>
</dbReference>
<evidence type="ECO:0000256" key="3">
    <source>
        <dbReference type="ARBA" id="ARBA00022553"/>
    </source>
</evidence>
<dbReference type="InterPro" id="IPR011701">
    <property type="entry name" value="MFS"/>
</dbReference>
<feature type="compositionally biased region" description="Low complexity" evidence="14">
    <location>
        <begin position="421"/>
        <end position="435"/>
    </location>
</feature>
<dbReference type="InterPro" id="IPR036259">
    <property type="entry name" value="MFS_trans_sf"/>
</dbReference>
<feature type="region of interest" description="Disordered" evidence="14">
    <location>
        <begin position="294"/>
        <end position="331"/>
    </location>
</feature>
<protein>
    <recommendedName>
        <fullName evidence="12">Proton-associated sugar transporter A</fullName>
    </recommendedName>
    <alternativeName>
        <fullName evidence="13">Solute carrier family 45 member 1</fullName>
    </alternativeName>
</protein>
<proteinExistence type="inferred from homology"/>
<feature type="transmembrane region" description="Helical" evidence="15">
    <location>
        <begin position="602"/>
        <end position="620"/>
    </location>
</feature>
<dbReference type="Ensembl" id="ENSAPET00000006233.1">
    <property type="protein sequence ID" value="ENSAPEP00000006073.1"/>
    <property type="gene ID" value="ENSAPEG00000004354.1"/>
</dbReference>
<evidence type="ECO:0000256" key="10">
    <source>
        <dbReference type="ARBA" id="ARBA00052884"/>
    </source>
</evidence>
<comment type="subcellular location">
    <subcellularLocation>
        <location evidence="1">Membrane</location>
        <topology evidence="1">Multi-pass membrane protein</topology>
    </subcellularLocation>
</comment>
<feature type="region of interest" description="Disordered" evidence="14">
    <location>
        <begin position="398"/>
        <end position="442"/>
    </location>
</feature>
<dbReference type="Pfam" id="PF07690">
    <property type="entry name" value="MFS_1"/>
    <property type="match status" value="1"/>
</dbReference>
<evidence type="ECO:0000256" key="12">
    <source>
        <dbReference type="ARBA" id="ARBA00072435"/>
    </source>
</evidence>
<comment type="catalytic activity">
    <reaction evidence="10">
        <text>D-glucose(out) + H(+)(out) = D-glucose(in) + H(+)(in)</text>
        <dbReference type="Rhea" id="RHEA:69556"/>
        <dbReference type="ChEBI" id="CHEBI:4167"/>
        <dbReference type="ChEBI" id="CHEBI:15378"/>
    </reaction>
</comment>
<dbReference type="GO" id="GO:0005356">
    <property type="term" value="F:D-glucose:proton symporter activity"/>
    <property type="evidence" value="ECO:0007669"/>
    <property type="project" value="UniProtKB-ARBA"/>
</dbReference>
<evidence type="ECO:0000256" key="8">
    <source>
        <dbReference type="ARBA" id="ARBA00038193"/>
    </source>
</evidence>
<reference evidence="16" key="2">
    <citation type="submission" date="2025-08" db="UniProtKB">
        <authorList>
            <consortium name="Ensembl"/>
        </authorList>
    </citation>
    <scope>IDENTIFICATION</scope>
</reference>
<evidence type="ECO:0000256" key="14">
    <source>
        <dbReference type="SAM" id="MobiDB-lite"/>
    </source>
</evidence>
<keyword evidence="5" id="KW-0769">Symport</keyword>
<keyword evidence="3" id="KW-0597">Phosphoprotein</keyword>
<evidence type="ECO:0000256" key="11">
    <source>
        <dbReference type="ARBA" id="ARBA00057104"/>
    </source>
</evidence>
<feature type="compositionally biased region" description="Pro residues" evidence="14">
    <location>
        <begin position="61"/>
        <end position="70"/>
    </location>
</feature>
<evidence type="ECO:0000256" key="4">
    <source>
        <dbReference type="ARBA" id="ARBA00022692"/>
    </source>
</evidence>
<dbReference type="OMA" id="CDYYQSR"/>
<organism evidence="16 17">
    <name type="scientific">Amphiprion percula</name>
    <name type="common">Orange clownfish</name>
    <name type="synonym">Lutjanus percula</name>
    <dbReference type="NCBI Taxonomy" id="161767"/>
    <lineage>
        <taxon>Eukaryota</taxon>
        <taxon>Metazoa</taxon>
        <taxon>Chordata</taxon>
        <taxon>Craniata</taxon>
        <taxon>Vertebrata</taxon>
        <taxon>Euteleostomi</taxon>
        <taxon>Actinopterygii</taxon>
        <taxon>Neopterygii</taxon>
        <taxon>Teleostei</taxon>
        <taxon>Neoteleostei</taxon>
        <taxon>Acanthomorphata</taxon>
        <taxon>Ovalentaria</taxon>
        <taxon>Pomacentridae</taxon>
        <taxon>Amphiprion</taxon>
    </lineage>
</organism>
<keyword evidence="4 15" id="KW-0812">Transmembrane</keyword>
<dbReference type="GO" id="GO:0008506">
    <property type="term" value="F:sucrose:proton symporter activity"/>
    <property type="evidence" value="ECO:0007669"/>
    <property type="project" value="TreeGrafter"/>
</dbReference>
<comment type="similarity">
    <text evidence="8">Belongs to the glycoside-pentoside-hexuronide (GPH) cation symporter transporter (TC 2.A.2) family.</text>
</comment>
<dbReference type="Proteomes" id="UP000265080">
    <property type="component" value="Chromosome 6"/>
</dbReference>
<feature type="compositionally biased region" description="Pro residues" evidence="14">
    <location>
        <begin position="409"/>
        <end position="419"/>
    </location>
</feature>
<dbReference type="PANTHER" id="PTHR19432">
    <property type="entry name" value="SUGAR TRANSPORTER"/>
    <property type="match status" value="1"/>
</dbReference>
<comment type="function">
    <text evidence="11">Proton-associated glucose transporter in the brain.</text>
</comment>
<evidence type="ECO:0000256" key="13">
    <source>
        <dbReference type="ARBA" id="ARBA00077093"/>
    </source>
</evidence>
<dbReference type="CDD" id="cd17313">
    <property type="entry name" value="MFS_SLC45_SUC"/>
    <property type="match status" value="1"/>
</dbReference>
<feature type="transmembrane region" description="Helical" evidence="15">
    <location>
        <begin position="670"/>
        <end position="692"/>
    </location>
</feature>
<feature type="transmembrane region" description="Helical" evidence="15">
    <location>
        <begin position="90"/>
        <end position="106"/>
    </location>
</feature>
<dbReference type="GO" id="GO:1904659">
    <property type="term" value="P:D-glucose transmembrane transport"/>
    <property type="evidence" value="ECO:0007669"/>
    <property type="project" value="UniProtKB-ARBA"/>
</dbReference>
<feature type="transmembrane region" description="Helical" evidence="15">
    <location>
        <begin position="704"/>
        <end position="726"/>
    </location>
</feature>
<feature type="region of interest" description="Disordered" evidence="14">
    <location>
        <begin position="1"/>
        <end position="73"/>
    </location>
</feature>
<reference evidence="16" key="3">
    <citation type="submission" date="2025-09" db="UniProtKB">
        <authorList>
            <consortium name="Ensembl"/>
        </authorList>
    </citation>
    <scope>IDENTIFICATION</scope>
</reference>
<dbReference type="GO" id="GO:0016020">
    <property type="term" value="C:membrane"/>
    <property type="evidence" value="ECO:0007669"/>
    <property type="project" value="UniProtKB-SubCell"/>
</dbReference>
<dbReference type="PANTHER" id="PTHR19432:SF6">
    <property type="entry name" value="PROTON-ASSOCIATED SUGAR TRANSPORTER A"/>
    <property type="match status" value="1"/>
</dbReference>
<dbReference type="STRING" id="161767.ENSAPEP00000006073"/>
<evidence type="ECO:0000313" key="17">
    <source>
        <dbReference type="Proteomes" id="UP000265080"/>
    </source>
</evidence>
<comment type="catalytic activity">
    <reaction evidence="9">
        <text>D-galactose(in) + H(+)(in) = D-galactose(out) + H(+)(out)</text>
        <dbReference type="Rhea" id="RHEA:29019"/>
        <dbReference type="ChEBI" id="CHEBI:4139"/>
        <dbReference type="ChEBI" id="CHEBI:15378"/>
    </reaction>
</comment>
<feature type="transmembrane region" description="Helical" evidence="15">
    <location>
        <begin position="570"/>
        <end position="590"/>
    </location>
</feature>
<dbReference type="FunFam" id="1.20.1250.20:FF:000120">
    <property type="entry name" value="Solute carrier family 45, member 1"/>
    <property type="match status" value="1"/>
</dbReference>
<keyword evidence="7 15" id="KW-0472">Membrane</keyword>
<evidence type="ECO:0000256" key="7">
    <source>
        <dbReference type="ARBA" id="ARBA00023136"/>
    </source>
</evidence>
<feature type="transmembrane region" description="Helical" evidence="15">
    <location>
        <begin position="126"/>
        <end position="147"/>
    </location>
</feature>
<feature type="transmembrane region" description="Helical" evidence="15">
    <location>
        <begin position="234"/>
        <end position="252"/>
    </location>
</feature>
<evidence type="ECO:0000256" key="6">
    <source>
        <dbReference type="ARBA" id="ARBA00022989"/>
    </source>
</evidence>
<feature type="compositionally biased region" description="Pro residues" evidence="14">
    <location>
        <begin position="316"/>
        <end position="326"/>
    </location>
</feature>
<feature type="transmembrane region" description="Helical" evidence="15">
    <location>
        <begin position="159"/>
        <end position="176"/>
    </location>
</feature>
<feature type="compositionally biased region" description="Polar residues" evidence="14">
    <location>
        <begin position="28"/>
        <end position="51"/>
    </location>
</feature>
<accession>A0A3P8RZH9</accession>
<keyword evidence="6 15" id="KW-1133">Transmembrane helix</keyword>
<evidence type="ECO:0000256" key="9">
    <source>
        <dbReference type="ARBA" id="ARBA00050544"/>
    </source>
</evidence>
<dbReference type="FunFam" id="1.20.1250.20:FF:000069">
    <property type="entry name" value="Solute carrier family 45 member 4"/>
    <property type="match status" value="1"/>
</dbReference>
<feature type="compositionally biased region" description="Polar residues" evidence="14">
    <location>
        <begin position="398"/>
        <end position="408"/>
    </location>
</feature>
<name>A0A3P8RZH9_AMPPE</name>
<dbReference type="GeneTree" id="ENSGT00950000182914"/>
<keyword evidence="2" id="KW-0813">Transport</keyword>
<reference evidence="16 17" key="1">
    <citation type="submission" date="2018-03" db="EMBL/GenBank/DDBJ databases">
        <title>Finding Nemo's genes: A chromosome-scale reference assembly of the genome of the orange clownfish Amphiprion percula.</title>
        <authorList>
            <person name="Lehmann R."/>
        </authorList>
    </citation>
    <scope>NUCLEOTIDE SEQUENCE</scope>
</reference>